<evidence type="ECO:0000313" key="3">
    <source>
        <dbReference type="Proteomes" id="UP000054097"/>
    </source>
</evidence>
<dbReference type="Proteomes" id="UP000054097">
    <property type="component" value="Unassembled WGS sequence"/>
</dbReference>
<dbReference type="SUPFAM" id="SSF54695">
    <property type="entry name" value="POZ domain"/>
    <property type="match status" value="1"/>
</dbReference>
<proteinExistence type="predicted"/>
<dbReference type="STRING" id="933852.A0A0C3B3H5"/>
<gene>
    <name evidence="2" type="ORF">M408DRAFT_64915</name>
</gene>
<dbReference type="HOGENOM" id="CLU_079122_1_0_1"/>
<reference evidence="3" key="2">
    <citation type="submission" date="2015-01" db="EMBL/GenBank/DDBJ databases">
        <title>Evolutionary Origins and Diversification of the Mycorrhizal Mutualists.</title>
        <authorList>
            <consortium name="DOE Joint Genome Institute"/>
            <consortium name="Mycorrhizal Genomics Consortium"/>
            <person name="Kohler A."/>
            <person name="Kuo A."/>
            <person name="Nagy L.G."/>
            <person name="Floudas D."/>
            <person name="Copeland A."/>
            <person name="Barry K.W."/>
            <person name="Cichocki N."/>
            <person name="Veneault-Fourrey C."/>
            <person name="LaButti K."/>
            <person name="Lindquist E.A."/>
            <person name="Lipzen A."/>
            <person name="Lundell T."/>
            <person name="Morin E."/>
            <person name="Murat C."/>
            <person name="Riley R."/>
            <person name="Ohm R."/>
            <person name="Sun H."/>
            <person name="Tunlid A."/>
            <person name="Henrissat B."/>
            <person name="Grigoriev I.V."/>
            <person name="Hibbett D.S."/>
            <person name="Martin F."/>
        </authorList>
    </citation>
    <scope>NUCLEOTIDE SEQUENCE [LARGE SCALE GENOMIC DNA]</scope>
    <source>
        <strain evidence="3">MAFF 305830</strain>
    </source>
</reference>
<feature type="domain" description="BTB" evidence="1">
    <location>
        <begin position="14"/>
        <end position="86"/>
    </location>
</feature>
<dbReference type="InterPro" id="IPR011333">
    <property type="entry name" value="SKP1/BTB/POZ_sf"/>
</dbReference>
<reference evidence="2 3" key="1">
    <citation type="submission" date="2014-04" db="EMBL/GenBank/DDBJ databases">
        <authorList>
            <consortium name="DOE Joint Genome Institute"/>
            <person name="Kuo A."/>
            <person name="Zuccaro A."/>
            <person name="Kohler A."/>
            <person name="Nagy L.G."/>
            <person name="Floudas D."/>
            <person name="Copeland A."/>
            <person name="Barry K.W."/>
            <person name="Cichocki N."/>
            <person name="Veneault-Fourrey C."/>
            <person name="LaButti K."/>
            <person name="Lindquist E.A."/>
            <person name="Lipzen A."/>
            <person name="Lundell T."/>
            <person name="Morin E."/>
            <person name="Murat C."/>
            <person name="Sun H."/>
            <person name="Tunlid A."/>
            <person name="Henrissat B."/>
            <person name="Grigoriev I.V."/>
            <person name="Hibbett D.S."/>
            <person name="Martin F."/>
            <person name="Nordberg H.P."/>
            <person name="Cantor M.N."/>
            <person name="Hua S.X."/>
        </authorList>
    </citation>
    <scope>NUCLEOTIDE SEQUENCE [LARGE SCALE GENOMIC DNA]</scope>
    <source>
        <strain evidence="2 3">MAFF 305830</strain>
    </source>
</reference>
<dbReference type="CDD" id="cd18186">
    <property type="entry name" value="BTB_POZ_ZBTB_KLHL-like"/>
    <property type="match status" value="1"/>
</dbReference>
<organism evidence="2 3">
    <name type="scientific">Serendipita vermifera MAFF 305830</name>
    <dbReference type="NCBI Taxonomy" id="933852"/>
    <lineage>
        <taxon>Eukaryota</taxon>
        <taxon>Fungi</taxon>
        <taxon>Dikarya</taxon>
        <taxon>Basidiomycota</taxon>
        <taxon>Agaricomycotina</taxon>
        <taxon>Agaricomycetes</taxon>
        <taxon>Sebacinales</taxon>
        <taxon>Serendipitaceae</taxon>
        <taxon>Serendipita</taxon>
    </lineage>
</organism>
<dbReference type="EMBL" id="KN824282">
    <property type="protein sequence ID" value="KIM31380.1"/>
    <property type="molecule type" value="Genomic_DNA"/>
</dbReference>
<dbReference type="SMART" id="SM00225">
    <property type="entry name" value="BTB"/>
    <property type="match status" value="1"/>
</dbReference>
<dbReference type="Pfam" id="PF00651">
    <property type="entry name" value="BTB"/>
    <property type="match status" value="1"/>
</dbReference>
<dbReference type="PROSITE" id="PS50097">
    <property type="entry name" value="BTB"/>
    <property type="match status" value="1"/>
</dbReference>
<name>A0A0C3B3H5_SERVB</name>
<sequence>MRERVSPVYPAGHGDIALITLDNTLFHVHRAILQHSSLVFATIFESDSKEEQGEDECQAPLKMETDSATLERLLTFAYPDRQSPSLDDVEAIANVFRAAKRYEMDGVIYQLRKSLIETKIKHDGLTPPLYVRAPLAVLVICYAFDCLDEARLALRECLKGNLEDHIASSHSFELSSELLSKLLHLRSERMGWFMAKLNTLPWPVNNCVNCFRKFGEWKLESSFRIQNRLNIEELMACISKPGNCISGHPIPMPSTATEWLMEAKELEETLPKLPRIS</sequence>
<dbReference type="Gene3D" id="3.30.710.10">
    <property type="entry name" value="Potassium Channel Kv1.1, Chain A"/>
    <property type="match status" value="1"/>
</dbReference>
<keyword evidence="3" id="KW-1185">Reference proteome</keyword>
<dbReference type="AlphaFoldDB" id="A0A0C3B3H5"/>
<dbReference type="OrthoDB" id="3184970at2759"/>
<protein>
    <recommendedName>
        <fullName evidence="1">BTB domain-containing protein</fullName>
    </recommendedName>
</protein>
<accession>A0A0C3B3H5</accession>
<evidence type="ECO:0000259" key="1">
    <source>
        <dbReference type="PROSITE" id="PS50097"/>
    </source>
</evidence>
<dbReference type="InterPro" id="IPR000210">
    <property type="entry name" value="BTB/POZ_dom"/>
</dbReference>
<evidence type="ECO:0000313" key="2">
    <source>
        <dbReference type="EMBL" id="KIM31380.1"/>
    </source>
</evidence>